<sequence>MLFGHPDLVPERTPGVTPGGKPTLRKRTKSDRNHLYLAALASNVIVTVKEAFAVAPSLASVRVLVVRRDAAPTGGEHLTAVYAGAFDRRKFEEVSWPQIDTTSVLLQASGAVVNLKGQAKAVAPLGLATEPDLQRVLEHLAAALKMPALTPPVRRSGAPVSPSPERHLALDNDSAIGKQDPTRASPSSSEGGSGGDPGMGVEARRNAVERMRNQRHLGNTDALISATRDPNRFVRREAAGALADLMEPRCRERLAELASDADADVRYEAVSGLAAISDPSLEPVFLRAVEDEDRFVRRVGVTALAEFRGELARKAVRAIATNDADPDVRFDAVSGLAQDPVDEDGPVLLVAVRDADRHTRATSAQALGTLGSEQFVSALADLLADPEPDVRYEAASALGEVGGSAAVEALSRCAPDPDPEVRAAVRDGLAAARRM</sequence>
<dbReference type="InterPro" id="IPR004155">
    <property type="entry name" value="PBS_lyase_HEAT"/>
</dbReference>
<evidence type="ECO:0000313" key="3">
    <source>
        <dbReference type="EMBL" id="CAB4929635.1"/>
    </source>
</evidence>
<dbReference type="PANTHER" id="PTHR12697">
    <property type="entry name" value="PBS LYASE HEAT-LIKE PROTEIN"/>
    <property type="match status" value="1"/>
</dbReference>
<reference evidence="3" key="1">
    <citation type="submission" date="2020-05" db="EMBL/GenBank/DDBJ databases">
        <authorList>
            <person name="Chiriac C."/>
            <person name="Salcher M."/>
            <person name="Ghai R."/>
            <person name="Kavagutti S V."/>
        </authorList>
    </citation>
    <scope>NUCLEOTIDE SEQUENCE</scope>
</reference>
<dbReference type="AlphaFoldDB" id="A0A6J7IFY6"/>
<feature type="region of interest" description="Disordered" evidence="2">
    <location>
        <begin position="1"/>
        <end position="28"/>
    </location>
</feature>
<dbReference type="SMART" id="SM00567">
    <property type="entry name" value="EZ_HEAT"/>
    <property type="match status" value="4"/>
</dbReference>
<dbReference type="Gene3D" id="1.25.10.10">
    <property type="entry name" value="Leucine-rich Repeat Variant"/>
    <property type="match status" value="2"/>
</dbReference>
<protein>
    <submittedName>
        <fullName evidence="3">Unannotated protein</fullName>
    </submittedName>
</protein>
<organism evidence="3">
    <name type="scientific">freshwater metagenome</name>
    <dbReference type="NCBI Taxonomy" id="449393"/>
    <lineage>
        <taxon>unclassified sequences</taxon>
        <taxon>metagenomes</taxon>
        <taxon>ecological metagenomes</taxon>
    </lineage>
</organism>
<dbReference type="Pfam" id="PF13646">
    <property type="entry name" value="HEAT_2"/>
    <property type="match status" value="2"/>
</dbReference>
<dbReference type="EMBL" id="CAFBMK010000155">
    <property type="protein sequence ID" value="CAB4929635.1"/>
    <property type="molecule type" value="Genomic_DNA"/>
</dbReference>
<dbReference type="PANTHER" id="PTHR12697:SF5">
    <property type="entry name" value="DEOXYHYPUSINE HYDROXYLASE"/>
    <property type="match status" value="1"/>
</dbReference>
<accession>A0A6J7IFY6</accession>
<dbReference type="PROSITE" id="PS50077">
    <property type="entry name" value="HEAT_REPEAT"/>
    <property type="match status" value="2"/>
</dbReference>
<name>A0A6J7IFY6_9ZZZZ</name>
<comment type="function">
    <text evidence="1">Catalyzes the hydroxylation of the N(6)-(4-aminobutyl)-L-lysine intermediate produced by deoxyhypusine synthase/DHPS on a critical lysine of the eukaryotic translation initiation factor 5A/eIF-5A. This is the second step of the post-translational modification of that lysine into an unusual amino acid residue named hypusine. Hypusination is unique to mature eIF-5A factor and is essential for its function.</text>
</comment>
<dbReference type="GO" id="GO:0016491">
    <property type="term" value="F:oxidoreductase activity"/>
    <property type="evidence" value="ECO:0007669"/>
    <property type="project" value="TreeGrafter"/>
</dbReference>
<dbReference type="InterPro" id="IPR021133">
    <property type="entry name" value="HEAT_type_2"/>
</dbReference>
<feature type="region of interest" description="Disordered" evidence="2">
    <location>
        <begin position="151"/>
        <end position="201"/>
    </location>
</feature>
<dbReference type="InterPro" id="IPR011989">
    <property type="entry name" value="ARM-like"/>
</dbReference>
<gene>
    <name evidence="3" type="ORF">UFOPK3564_02300</name>
</gene>
<proteinExistence type="predicted"/>
<dbReference type="InterPro" id="IPR016024">
    <property type="entry name" value="ARM-type_fold"/>
</dbReference>
<evidence type="ECO:0000256" key="2">
    <source>
        <dbReference type="SAM" id="MobiDB-lite"/>
    </source>
</evidence>
<dbReference type="SUPFAM" id="SSF48371">
    <property type="entry name" value="ARM repeat"/>
    <property type="match status" value="1"/>
</dbReference>
<evidence type="ECO:0000256" key="1">
    <source>
        <dbReference type="ARBA" id="ARBA00045876"/>
    </source>
</evidence>